<keyword evidence="3" id="KW-0812">Transmembrane</keyword>
<feature type="coiled-coil region" evidence="1">
    <location>
        <begin position="272"/>
        <end position="303"/>
    </location>
</feature>
<protein>
    <submittedName>
        <fullName evidence="4">Phage tail protein</fullName>
    </submittedName>
</protein>
<feature type="transmembrane region" description="Helical" evidence="3">
    <location>
        <begin position="1022"/>
        <end position="1040"/>
    </location>
</feature>
<reference evidence="5" key="1">
    <citation type="submission" date="2012-06" db="EMBL/GenBank/DDBJ databases">
        <title>Genome analysis of multiple Granulibacter bethesdensis isolates demonstrates substantial genome diversity.</title>
        <authorList>
            <person name="Greenberg D.E."/>
            <person name="Porcella S.F."/>
            <person name="Zarember K."/>
            <person name="Zelazny A.M."/>
            <person name="Bruno D."/>
            <person name="Martens C."/>
            <person name="Barbian K.D."/>
            <person name="Jaske E."/>
            <person name="Holland S.M."/>
        </authorList>
    </citation>
    <scope>NUCLEOTIDE SEQUENCE [LARGE SCALE GENOMIC DNA]</scope>
    <source>
        <strain evidence="5">CGDNIH3</strain>
    </source>
</reference>
<dbReference type="Proteomes" id="UP000019438">
    <property type="component" value="Chromosome"/>
</dbReference>
<feature type="region of interest" description="Disordered" evidence="2">
    <location>
        <begin position="517"/>
        <end position="543"/>
    </location>
</feature>
<sequence>MATRNISTRLSVEGASEAKAALESIGVAAEATGARMAAGLGRAGQAGQDVTPALASAGAGAEKLAAAFEKAAASADPYSIRMAKARDMLQAVTAAQAAGVAPSERAATVTALLTNRLDQLHQAQMRALGVVEQVATTNQRAMASFGGMGNVIHQAGYQVGDFAVQIASGQSAITAFVQQGAQMLGVFGTWGAVAGAGLAIAGAVLHLVEASSDAKKAGDELSTVLETHQREYSAAKEAAEDYTHGLVHQAEAMESLANRFASLDDAQKKFETARLAAEFRALNDQLERQNKALSDAAQKTLDSSSLYRASQQPGYRTGAAPQTDALAAAGQAVEDFRLGDGSLGSLQSLYTTLTDLAQIGGKAGGVIGDLRDQVGSAVDPARKLDDSLAEVGRRGDALTGSFDDATLAVRAFREMMAETGDSIATRMERVQAQARALQTGGLDALKLAQKSAVADEQADRLSKEDMQASVKALQDQGYSEAMAMEAIVKNRDYFTSQAKSYVDQQNKLNADIAAAEKKRASDARASRQSATADRAADRADLRSDNTVSALEGQISSLHQLTVAYHEGDAAIAGITAQQKANTDALKYGREGTAAYAAEYQKVLPLYQQVAEAEQTLALAKKNAADQSSLDYIEAETRTLGMNDAERSKMLSHMKLEAEFRAQGIPLLSDEAQKRIALTDRIIEANGVLARQQAAFNELQSFGENTFNTIGTAITQAFATGKLEAVSFKDIAMAALSSIAQEALKLAVLNPLQNWLLGTDKTDLGGVLGTLLGSASGGGSVSSGGGYATYVAGATGLAGMLLSLGGDDMAATATHHAATAAGSAGSTLGTISAVGKAAGGGDFFDAVGTGATAVGILDKGYSLLNGSKEAVTTSTGLLSYLGSAVKPLTSIVSGVAGTLTNLNTLVAGTVANGINALLYPGAYAAGQIGATAAGIAPTVVTGGISSAGYLGGAASTAANTANAAGAAGGVSASTIAAAIPWISVIVGIAIPLIKGDLESAGIVAASAGLGAIAGSFVPVIGTAIGAALGAAIGGIITMFTADHPLSPYTQVDILNKNGRLAIGHTGQQIAEEQLDADKTGAQTGIEQVNKMLDFLQLKIANTGDTQNNIAGERVGIVGTGLDESIKAVRSIGDLFPYLRFAANNADSNYARAATAQLKDQSYANPQALAEELQKIASFADGLNALGIHLDTMDRDFKNLRIGMADRVDGSNFSVALAHDLPGRSFADRDALQQEIQKVFQFTEGTLPSLLSWNGRAQSQFQQQMEQLNKVYADASSQALAYGLTLNGLGDKFAQLQRQMYDEQLLAFRQSDAGVTARYLSATGNDRDAALISYDVKAAQENAALKKAWQDVFGDAATSMAEYQQQAANLDRTHYAERLKMQQTYDEQTKASAEQSKAAAEQALSSWRQVNATGLSFVTADWRAQVAIATANDNSVGTTKWARQLSQAADLADFDQNASSQMISYKASLQALYGAGYATNADYAAQITRAEKSLAEQRLAIVANYAKQAKQAEEQAAGQVSNVVVSLSDYLKTLKTGENSPLAPRAQYDAALTQFNSTAQAAQAGDYTSLTHLRDAAESYRSMAAIVYGSGQGYADAVSRIADVLGHISEVPTDTLTSSAMDAIAKTNAQTIVTAVSDLKAEVIALRRQMQTGQMKIA</sequence>
<name>A0AAN0VFY8_9PROT</name>
<keyword evidence="3" id="KW-0472">Membrane</keyword>
<evidence type="ECO:0000256" key="2">
    <source>
        <dbReference type="SAM" id="MobiDB-lite"/>
    </source>
</evidence>
<dbReference type="KEGG" id="gbc:GbCGDNIH3_5103"/>
<dbReference type="RefSeq" id="WP_025286824.1">
    <property type="nucleotide sequence ID" value="NZ_CP003181.2"/>
</dbReference>
<evidence type="ECO:0000313" key="4">
    <source>
        <dbReference type="EMBL" id="AHJ63262.1"/>
    </source>
</evidence>
<feature type="compositionally biased region" description="Basic and acidic residues" evidence="2">
    <location>
        <begin position="534"/>
        <end position="543"/>
    </location>
</feature>
<evidence type="ECO:0000313" key="5">
    <source>
        <dbReference type="Proteomes" id="UP000019438"/>
    </source>
</evidence>
<keyword evidence="3" id="KW-1133">Transmembrane helix</keyword>
<gene>
    <name evidence="4" type="ORF">GbCGDNIH3_5103</name>
</gene>
<evidence type="ECO:0000256" key="1">
    <source>
        <dbReference type="SAM" id="Coils"/>
    </source>
</evidence>
<evidence type="ECO:0000256" key="3">
    <source>
        <dbReference type="SAM" id="Phobius"/>
    </source>
</evidence>
<accession>A0AAN0VFY8</accession>
<feature type="transmembrane region" description="Helical" evidence="3">
    <location>
        <begin position="999"/>
        <end position="1016"/>
    </location>
</feature>
<keyword evidence="1" id="KW-0175">Coiled coil</keyword>
<proteinExistence type="predicted"/>
<dbReference type="EMBL" id="CP003181">
    <property type="protein sequence ID" value="AHJ63262.1"/>
    <property type="molecule type" value="Genomic_DNA"/>
</dbReference>
<organism evidence="4 5">
    <name type="scientific">Granulibacter bethesdensis</name>
    <dbReference type="NCBI Taxonomy" id="364410"/>
    <lineage>
        <taxon>Bacteria</taxon>
        <taxon>Pseudomonadati</taxon>
        <taxon>Pseudomonadota</taxon>
        <taxon>Alphaproteobacteria</taxon>
        <taxon>Acetobacterales</taxon>
        <taxon>Acetobacteraceae</taxon>
        <taxon>Granulibacter</taxon>
    </lineage>
</organism>